<evidence type="ECO:0000256" key="3">
    <source>
        <dbReference type="ARBA" id="ARBA00022448"/>
    </source>
</evidence>
<dbReference type="AlphaFoldDB" id="A0AAW9RT04"/>
<sequence>MNEVANATKTARPPAAPSGDQSPLLEMQGISKGFPGVQALDAVDFDLRRGEVHVLFGENGAGKSTLINVIAGTFPPDAGAFRFEGREVRGLTPHQARVMGISPVFQEFSLVPDMTIEENLFLGREITTGGVLNSRSMMRRAREVIDELGFHLDPKKKVRELSRAHQQMTEIAKALMGNVRLLILDEPTASLTEAETVRLFGLIDRLKHENVGIIYVSHRMREIKQLADRITVLRDGRLIETLDADGVSENELVELMTGRKIDVLFPAIEHKPGETLLNVVDLTLADRSVEGVDFHARAGEITGVAGLVGCGKSELIRAIYGLDDIEAGRIEIDGASYAHPTPARSLKRGICYFPSDRVVEGLALNRPIRENASMAALDLAQFARLRVLQRASERRAIQEIVDKLRLRPPNIERIVANLSGGNRQKVMLARGLTRETTLFLFDEPTVGIDVGAKIEVYELMKQLVEAGAAIVLVSSELPEVLNLSNRLYVMHRGRMVAELTGDDINEQAVLSSFFQDEREVESA</sequence>
<dbReference type="SMART" id="SM00382">
    <property type="entry name" value="AAA"/>
    <property type="match status" value="2"/>
</dbReference>
<keyword evidence="6" id="KW-0677">Repeat</keyword>
<keyword evidence="10" id="KW-0472">Membrane</keyword>
<evidence type="ECO:0000256" key="11">
    <source>
        <dbReference type="SAM" id="MobiDB-lite"/>
    </source>
</evidence>
<dbReference type="PROSITE" id="PS50893">
    <property type="entry name" value="ABC_TRANSPORTER_2"/>
    <property type="match status" value="2"/>
</dbReference>
<evidence type="ECO:0000256" key="8">
    <source>
        <dbReference type="ARBA" id="ARBA00022840"/>
    </source>
</evidence>
<protein>
    <submittedName>
        <fullName evidence="13">Sugar ABC transporter ATP-binding protein</fullName>
    </submittedName>
</protein>
<dbReference type="Pfam" id="PF00005">
    <property type="entry name" value="ABC_tran"/>
    <property type="match status" value="2"/>
</dbReference>
<evidence type="ECO:0000259" key="12">
    <source>
        <dbReference type="PROSITE" id="PS50893"/>
    </source>
</evidence>
<evidence type="ECO:0000256" key="1">
    <source>
        <dbReference type="ARBA" id="ARBA00004202"/>
    </source>
</evidence>
<comment type="similarity">
    <text evidence="2">Belongs to the ABC transporter superfamily.</text>
</comment>
<feature type="domain" description="ABC transporter" evidence="12">
    <location>
        <begin position="25"/>
        <end position="260"/>
    </location>
</feature>
<evidence type="ECO:0000256" key="4">
    <source>
        <dbReference type="ARBA" id="ARBA00022475"/>
    </source>
</evidence>
<dbReference type="InterPro" id="IPR050107">
    <property type="entry name" value="ABC_carbohydrate_import_ATPase"/>
</dbReference>
<dbReference type="CDD" id="cd03215">
    <property type="entry name" value="ABC_Carb_Monos_II"/>
    <property type="match status" value="1"/>
</dbReference>
<keyword evidence="5" id="KW-0762">Sugar transport</keyword>
<keyword evidence="4" id="KW-1003">Cell membrane</keyword>
<feature type="domain" description="ABC transporter" evidence="12">
    <location>
        <begin position="274"/>
        <end position="517"/>
    </location>
</feature>
<dbReference type="InterPro" id="IPR003439">
    <property type="entry name" value="ABC_transporter-like_ATP-bd"/>
</dbReference>
<evidence type="ECO:0000256" key="10">
    <source>
        <dbReference type="ARBA" id="ARBA00023136"/>
    </source>
</evidence>
<dbReference type="PANTHER" id="PTHR43790:SF9">
    <property type="entry name" value="GALACTOFURANOSE TRANSPORTER ATP-BINDING PROTEIN YTFR"/>
    <property type="match status" value="1"/>
</dbReference>
<dbReference type="RefSeq" id="WP_340329117.1">
    <property type="nucleotide sequence ID" value="NZ_JAZHOF010000003.1"/>
</dbReference>
<evidence type="ECO:0000313" key="14">
    <source>
        <dbReference type="Proteomes" id="UP001378188"/>
    </source>
</evidence>
<dbReference type="Proteomes" id="UP001378188">
    <property type="component" value="Unassembled WGS sequence"/>
</dbReference>
<accession>A0AAW9RT04</accession>
<dbReference type="GO" id="GO:0005524">
    <property type="term" value="F:ATP binding"/>
    <property type="evidence" value="ECO:0007669"/>
    <property type="project" value="UniProtKB-KW"/>
</dbReference>
<gene>
    <name evidence="13" type="ORF">V3328_08025</name>
</gene>
<dbReference type="GO" id="GO:0016887">
    <property type="term" value="F:ATP hydrolysis activity"/>
    <property type="evidence" value="ECO:0007669"/>
    <property type="project" value="InterPro"/>
</dbReference>
<comment type="subcellular location">
    <subcellularLocation>
        <location evidence="1">Cell membrane</location>
        <topology evidence="1">Peripheral membrane protein</topology>
    </subcellularLocation>
</comment>
<dbReference type="PANTHER" id="PTHR43790">
    <property type="entry name" value="CARBOHYDRATE TRANSPORT ATP-BINDING PROTEIN MG119-RELATED"/>
    <property type="match status" value="1"/>
</dbReference>
<organism evidence="13 14">
    <name type="scientific">Microbaculum marinum</name>
    <dbReference type="NCBI Taxonomy" id="1764581"/>
    <lineage>
        <taxon>Bacteria</taxon>
        <taxon>Pseudomonadati</taxon>
        <taxon>Pseudomonadota</taxon>
        <taxon>Alphaproteobacteria</taxon>
        <taxon>Hyphomicrobiales</taxon>
        <taxon>Tepidamorphaceae</taxon>
        <taxon>Microbaculum</taxon>
    </lineage>
</organism>
<dbReference type="EMBL" id="JAZHOF010000003">
    <property type="protein sequence ID" value="MEJ8571415.1"/>
    <property type="molecule type" value="Genomic_DNA"/>
</dbReference>
<dbReference type="Gene3D" id="3.40.50.300">
    <property type="entry name" value="P-loop containing nucleotide triphosphate hydrolases"/>
    <property type="match status" value="2"/>
</dbReference>
<dbReference type="SUPFAM" id="SSF52540">
    <property type="entry name" value="P-loop containing nucleoside triphosphate hydrolases"/>
    <property type="match status" value="2"/>
</dbReference>
<dbReference type="InterPro" id="IPR027417">
    <property type="entry name" value="P-loop_NTPase"/>
</dbReference>
<reference evidence="13 14" key="1">
    <citation type="submission" date="2024-02" db="EMBL/GenBank/DDBJ databases">
        <title>Genome analysis and characterization of Microbaculum marinisediminis sp. nov., isolated from marine sediment.</title>
        <authorList>
            <person name="Du Z.-J."/>
            <person name="Ye Y.-Q."/>
            <person name="Zhang Z.-R."/>
            <person name="Yuan S.-M."/>
            <person name="Zhang X.-Y."/>
        </authorList>
    </citation>
    <scope>NUCLEOTIDE SEQUENCE [LARGE SCALE GENOMIC DNA]</scope>
    <source>
        <strain evidence="13 14">SDUM1044001</strain>
    </source>
</reference>
<keyword evidence="3" id="KW-0813">Transport</keyword>
<evidence type="ECO:0000256" key="6">
    <source>
        <dbReference type="ARBA" id="ARBA00022737"/>
    </source>
</evidence>
<keyword evidence="8 13" id="KW-0067">ATP-binding</keyword>
<dbReference type="FunFam" id="3.40.50.300:FF:000127">
    <property type="entry name" value="Ribose import ATP-binding protein RbsA"/>
    <property type="match status" value="1"/>
</dbReference>
<keyword evidence="14" id="KW-1185">Reference proteome</keyword>
<dbReference type="PROSITE" id="PS00211">
    <property type="entry name" value="ABC_TRANSPORTER_1"/>
    <property type="match status" value="1"/>
</dbReference>
<proteinExistence type="inferred from homology"/>
<keyword evidence="9" id="KW-1278">Translocase</keyword>
<evidence type="ECO:0000256" key="5">
    <source>
        <dbReference type="ARBA" id="ARBA00022597"/>
    </source>
</evidence>
<evidence type="ECO:0000313" key="13">
    <source>
        <dbReference type="EMBL" id="MEJ8571415.1"/>
    </source>
</evidence>
<evidence type="ECO:0000256" key="9">
    <source>
        <dbReference type="ARBA" id="ARBA00022967"/>
    </source>
</evidence>
<comment type="caution">
    <text evidence="13">The sequence shown here is derived from an EMBL/GenBank/DDBJ whole genome shotgun (WGS) entry which is preliminary data.</text>
</comment>
<evidence type="ECO:0000256" key="7">
    <source>
        <dbReference type="ARBA" id="ARBA00022741"/>
    </source>
</evidence>
<evidence type="ECO:0000256" key="2">
    <source>
        <dbReference type="ARBA" id="ARBA00005417"/>
    </source>
</evidence>
<name>A0AAW9RT04_9HYPH</name>
<feature type="region of interest" description="Disordered" evidence="11">
    <location>
        <begin position="1"/>
        <end position="23"/>
    </location>
</feature>
<keyword evidence="7" id="KW-0547">Nucleotide-binding</keyword>
<dbReference type="InterPro" id="IPR017871">
    <property type="entry name" value="ABC_transporter-like_CS"/>
</dbReference>
<dbReference type="CDD" id="cd03216">
    <property type="entry name" value="ABC_Carb_Monos_I"/>
    <property type="match status" value="1"/>
</dbReference>
<dbReference type="GO" id="GO:0005886">
    <property type="term" value="C:plasma membrane"/>
    <property type="evidence" value="ECO:0007669"/>
    <property type="project" value="UniProtKB-SubCell"/>
</dbReference>
<dbReference type="InterPro" id="IPR003593">
    <property type="entry name" value="AAA+_ATPase"/>
</dbReference>